<reference evidence="5 6" key="1">
    <citation type="journal article" date="2023" name="bioRxiv">
        <title>Conserved and derived expression patterns and positive selection on dental genes reveal complex evolutionary context of ever-growing rodent molars.</title>
        <authorList>
            <person name="Calamari Z.T."/>
            <person name="Song A."/>
            <person name="Cohen E."/>
            <person name="Akter M."/>
            <person name="Roy R.D."/>
            <person name="Hallikas O."/>
            <person name="Christensen M.M."/>
            <person name="Li P."/>
            <person name="Marangoni P."/>
            <person name="Jernvall J."/>
            <person name="Klein O.D."/>
        </authorList>
    </citation>
    <scope>NUCLEOTIDE SEQUENCE [LARGE SCALE GENOMIC DNA]</scope>
    <source>
        <strain evidence="5">V071</strain>
    </source>
</reference>
<keyword evidence="6" id="KW-1185">Reference proteome</keyword>
<dbReference type="PANTHER" id="PTHR11880">
    <property type="entry name" value="RIBOSOMAL PROTEIN S19P FAMILY MEMBER"/>
    <property type="match status" value="1"/>
</dbReference>
<evidence type="ECO:0000256" key="1">
    <source>
        <dbReference type="ARBA" id="ARBA00007345"/>
    </source>
</evidence>
<dbReference type="GO" id="GO:0006412">
    <property type="term" value="P:translation"/>
    <property type="evidence" value="ECO:0007669"/>
    <property type="project" value="InterPro"/>
</dbReference>
<comment type="caution">
    <text evidence="5">The sequence shown here is derived from an EMBL/GenBank/DDBJ whole genome shotgun (WGS) entry which is preliminary data.</text>
</comment>
<dbReference type="InterPro" id="IPR002222">
    <property type="entry name" value="Ribosomal_uS19"/>
</dbReference>
<dbReference type="AlphaFoldDB" id="A0AAW0K120"/>
<dbReference type="GO" id="GO:0022627">
    <property type="term" value="C:cytosolic small ribosomal subunit"/>
    <property type="evidence" value="ECO:0007669"/>
    <property type="project" value="TreeGrafter"/>
</dbReference>
<keyword evidence="3" id="KW-0687">Ribonucleoprotein</keyword>
<evidence type="ECO:0000256" key="2">
    <source>
        <dbReference type="ARBA" id="ARBA00022980"/>
    </source>
</evidence>
<evidence type="ECO:0000256" key="3">
    <source>
        <dbReference type="ARBA" id="ARBA00023274"/>
    </source>
</evidence>
<dbReference type="EMBL" id="JBBHLL010000008">
    <property type="protein sequence ID" value="KAK7832999.1"/>
    <property type="molecule type" value="Genomic_DNA"/>
</dbReference>
<dbReference type="InterPro" id="IPR023575">
    <property type="entry name" value="Ribosomal_uS19_SF"/>
</dbReference>
<evidence type="ECO:0000313" key="5">
    <source>
        <dbReference type="EMBL" id="KAK7832999.1"/>
    </source>
</evidence>
<dbReference type="Gene3D" id="3.30.860.10">
    <property type="entry name" value="30s Ribosomal Protein S19, Chain A"/>
    <property type="match status" value="1"/>
</dbReference>
<keyword evidence="2" id="KW-0689">Ribosomal protein</keyword>
<sequence>MQVYSDSHRWHLNCGLWQKQHYLLKGLRKVKKVVPPMGKPEEPPAGLDHPAREGRQYARPTEMIGHYLGELSIINKSMKQCQPGIGATHSSHFILLS</sequence>
<dbReference type="GO" id="GO:0000028">
    <property type="term" value="P:ribosomal small subunit assembly"/>
    <property type="evidence" value="ECO:0007669"/>
    <property type="project" value="TreeGrafter"/>
</dbReference>
<accession>A0AAW0K120</accession>
<dbReference type="Proteomes" id="UP001488838">
    <property type="component" value="Unassembled WGS sequence"/>
</dbReference>
<gene>
    <name evidence="5" type="ORF">U0070_012155</name>
</gene>
<protein>
    <recommendedName>
        <fullName evidence="4">40S ribosomal protein S15</fullName>
    </recommendedName>
</protein>
<comment type="similarity">
    <text evidence="1">Belongs to the universal ribosomal protein uS19 family.</text>
</comment>
<proteinExistence type="inferred from homology"/>
<evidence type="ECO:0000313" key="6">
    <source>
        <dbReference type="Proteomes" id="UP001488838"/>
    </source>
</evidence>
<evidence type="ECO:0000256" key="4">
    <source>
        <dbReference type="ARBA" id="ARBA00035469"/>
    </source>
</evidence>
<organism evidence="5 6">
    <name type="scientific">Myodes glareolus</name>
    <name type="common">Bank vole</name>
    <name type="synonym">Clethrionomys glareolus</name>
    <dbReference type="NCBI Taxonomy" id="447135"/>
    <lineage>
        <taxon>Eukaryota</taxon>
        <taxon>Metazoa</taxon>
        <taxon>Chordata</taxon>
        <taxon>Craniata</taxon>
        <taxon>Vertebrata</taxon>
        <taxon>Euteleostomi</taxon>
        <taxon>Mammalia</taxon>
        <taxon>Eutheria</taxon>
        <taxon>Euarchontoglires</taxon>
        <taxon>Glires</taxon>
        <taxon>Rodentia</taxon>
        <taxon>Myomorpha</taxon>
        <taxon>Muroidea</taxon>
        <taxon>Cricetidae</taxon>
        <taxon>Arvicolinae</taxon>
        <taxon>Myodes</taxon>
    </lineage>
</organism>
<dbReference type="GO" id="GO:0003735">
    <property type="term" value="F:structural constituent of ribosome"/>
    <property type="evidence" value="ECO:0007669"/>
    <property type="project" value="InterPro"/>
</dbReference>
<dbReference type="PANTHER" id="PTHR11880:SF2">
    <property type="entry name" value="SMALL RIBOSOMAL SUBUNIT PROTEIN US19"/>
    <property type="match status" value="1"/>
</dbReference>
<name>A0AAW0K120_MYOGA</name>